<dbReference type="EMBL" id="JAXLPB010000001">
    <property type="protein sequence ID" value="MDY8107734.1"/>
    <property type="molecule type" value="Genomic_DNA"/>
</dbReference>
<comment type="caution">
    <text evidence="4">The sequence shown here is derived from an EMBL/GenBank/DDBJ whole genome shotgun (WGS) entry which is preliminary data.</text>
</comment>
<feature type="compositionally biased region" description="Pro residues" evidence="2">
    <location>
        <begin position="40"/>
        <end position="60"/>
    </location>
</feature>
<dbReference type="InterPro" id="IPR019734">
    <property type="entry name" value="TPR_rpt"/>
</dbReference>
<name>A0ABU5HX72_9HYPH</name>
<feature type="repeat" description="TPR" evidence="1">
    <location>
        <begin position="220"/>
        <end position="253"/>
    </location>
</feature>
<proteinExistence type="predicted"/>
<organism evidence="4 5">
    <name type="scientific">Fulvimarina uroteuthidis</name>
    <dbReference type="NCBI Taxonomy" id="3098149"/>
    <lineage>
        <taxon>Bacteria</taxon>
        <taxon>Pseudomonadati</taxon>
        <taxon>Pseudomonadota</taxon>
        <taxon>Alphaproteobacteria</taxon>
        <taxon>Hyphomicrobiales</taxon>
        <taxon>Aurantimonadaceae</taxon>
        <taxon>Fulvimarina</taxon>
    </lineage>
</organism>
<keyword evidence="1" id="KW-0802">TPR repeat</keyword>
<keyword evidence="3" id="KW-0732">Signal</keyword>
<keyword evidence="5" id="KW-1185">Reference proteome</keyword>
<dbReference type="SUPFAM" id="SSF48452">
    <property type="entry name" value="TPR-like"/>
    <property type="match status" value="1"/>
</dbReference>
<dbReference type="Gene3D" id="1.25.40.10">
    <property type="entry name" value="Tetratricopeptide repeat domain"/>
    <property type="match status" value="1"/>
</dbReference>
<feature type="chain" id="PRO_5047337712" evidence="3">
    <location>
        <begin position="28"/>
        <end position="272"/>
    </location>
</feature>
<evidence type="ECO:0000256" key="3">
    <source>
        <dbReference type="SAM" id="SignalP"/>
    </source>
</evidence>
<dbReference type="Pfam" id="PF13432">
    <property type="entry name" value="TPR_16"/>
    <property type="match status" value="1"/>
</dbReference>
<feature type="signal peptide" evidence="3">
    <location>
        <begin position="1"/>
        <end position="27"/>
    </location>
</feature>
<feature type="region of interest" description="Disordered" evidence="2">
    <location>
        <begin position="23"/>
        <end position="115"/>
    </location>
</feature>
<gene>
    <name evidence="4" type="ORF">U0C82_01045</name>
</gene>
<evidence type="ECO:0000313" key="5">
    <source>
        <dbReference type="Proteomes" id="UP001294412"/>
    </source>
</evidence>
<dbReference type="RefSeq" id="WP_322185011.1">
    <property type="nucleotide sequence ID" value="NZ_JAXLPB010000001.1"/>
</dbReference>
<reference evidence="4 5" key="1">
    <citation type="submission" date="2023-12" db="EMBL/GenBank/DDBJ databases">
        <title>Description of Novel Strain Fulvimarina sp. 2208YS6-2-32 isolated from Uroteuthis (Photololigo) edulis.</title>
        <authorList>
            <person name="Park J.-S."/>
        </authorList>
    </citation>
    <scope>NUCLEOTIDE SEQUENCE [LARGE SCALE GENOMIC DNA]</scope>
    <source>
        <strain evidence="4 5">2208YS6-2-32</strain>
    </source>
</reference>
<evidence type="ECO:0000256" key="1">
    <source>
        <dbReference type="PROSITE-ProRule" id="PRU00339"/>
    </source>
</evidence>
<feature type="compositionally biased region" description="Low complexity" evidence="2">
    <location>
        <begin position="61"/>
        <end position="70"/>
    </location>
</feature>
<accession>A0ABU5HX72</accession>
<protein>
    <submittedName>
        <fullName evidence="4">Tetratricopeptide repeat protein</fullName>
    </submittedName>
</protein>
<evidence type="ECO:0000313" key="4">
    <source>
        <dbReference type="EMBL" id="MDY8107734.1"/>
    </source>
</evidence>
<evidence type="ECO:0000256" key="2">
    <source>
        <dbReference type="SAM" id="MobiDB-lite"/>
    </source>
</evidence>
<dbReference type="Proteomes" id="UP001294412">
    <property type="component" value="Unassembled WGS sequence"/>
</dbReference>
<dbReference type="InterPro" id="IPR011990">
    <property type="entry name" value="TPR-like_helical_dom_sf"/>
</dbReference>
<sequence length="272" mass="29074">MRAVFRLPAAFVIAAMFGLAAPSGSSAQRADDPSVINPDAAPPGSMPELPMPDMPMPPDPGDQGPMVRPAPDADPDVPPEAFGGPLEDGDAADALSPEGDPSSTDLAEPAERAPETLDNLFSDLKKAGDEREARRTARKIQKRWQESGSATVDLLMLRATQAMGHKQPDIVLDLLDQAIILEPDFAEAWNRRATAHFASGAFGKSIADIEQTLAREPRHWGALMGLALILERTGNDEKALEVYREVLDVYPALQSAQDAVGRLAEKLTGPAI</sequence>
<dbReference type="SMART" id="SM00028">
    <property type="entry name" value="TPR"/>
    <property type="match status" value="3"/>
</dbReference>
<dbReference type="PROSITE" id="PS50005">
    <property type="entry name" value="TPR"/>
    <property type="match status" value="1"/>
</dbReference>